<dbReference type="EMBL" id="BTRK01000004">
    <property type="protein sequence ID" value="GMR47028.1"/>
    <property type="molecule type" value="Genomic_DNA"/>
</dbReference>
<accession>A0AAN5CM90</accession>
<keyword evidence="1" id="KW-1133">Transmembrane helix</keyword>
<reference evidence="3" key="1">
    <citation type="submission" date="2022-10" db="EMBL/GenBank/DDBJ databases">
        <title>Genome assembly of Pristionchus species.</title>
        <authorList>
            <person name="Yoshida K."/>
            <person name="Sommer R.J."/>
        </authorList>
    </citation>
    <scope>NUCLEOTIDE SEQUENCE [LARGE SCALE GENOMIC DNA]</scope>
    <source>
        <strain evidence="3">RS5460</strain>
    </source>
</reference>
<dbReference type="Proteomes" id="UP001328107">
    <property type="component" value="Unassembled WGS sequence"/>
</dbReference>
<evidence type="ECO:0000256" key="1">
    <source>
        <dbReference type="SAM" id="Phobius"/>
    </source>
</evidence>
<comment type="caution">
    <text evidence="2">The sequence shown here is derived from an EMBL/GenBank/DDBJ whole genome shotgun (WGS) entry which is preliminary data.</text>
</comment>
<keyword evidence="3" id="KW-1185">Reference proteome</keyword>
<protein>
    <submittedName>
        <fullName evidence="2">Uncharacterized protein</fullName>
    </submittedName>
</protein>
<feature type="transmembrane region" description="Helical" evidence="1">
    <location>
        <begin position="31"/>
        <end position="50"/>
    </location>
</feature>
<feature type="non-terminal residue" evidence="2">
    <location>
        <position position="1"/>
    </location>
</feature>
<evidence type="ECO:0000313" key="2">
    <source>
        <dbReference type="EMBL" id="GMR47028.1"/>
    </source>
</evidence>
<evidence type="ECO:0000313" key="3">
    <source>
        <dbReference type="Proteomes" id="UP001328107"/>
    </source>
</evidence>
<gene>
    <name evidence="2" type="ORF">PMAYCL1PPCAC_17224</name>
</gene>
<proteinExistence type="predicted"/>
<sequence length="106" mass="12034">ELSGHPNRYLSQVFRLALNCPFYRHFGVLSFLPLLVIPSIVCLLFLFLFLPETRGREVHDVVDELIEQHKSGGKNNKLRNISSSVLTPASILPIESLKNDTKCNEE</sequence>
<dbReference type="AlphaFoldDB" id="A0AAN5CM90"/>
<organism evidence="2 3">
    <name type="scientific">Pristionchus mayeri</name>
    <dbReference type="NCBI Taxonomy" id="1317129"/>
    <lineage>
        <taxon>Eukaryota</taxon>
        <taxon>Metazoa</taxon>
        <taxon>Ecdysozoa</taxon>
        <taxon>Nematoda</taxon>
        <taxon>Chromadorea</taxon>
        <taxon>Rhabditida</taxon>
        <taxon>Rhabditina</taxon>
        <taxon>Diplogasteromorpha</taxon>
        <taxon>Diplogasteroidea</taxon>
        <taxon>Neodiplogasteridae</taxon>
        <taxon>Pristionchus</taxon>
    </lineage>
</organism>
<feature type="non-terminal residue" evidence="2">
    <location>
        <position position="106"/>
    </location>
</feature>
<keyword evidence="1" id="KW-0812">Transmembrane</keyword>
<name>A0AAN5CM90_9BILA</name>
<keyword evidence="1" id="KW-0472">Membrane</keyword>